<accession>A0A381SL03</accession>
<dbReference type="Gene3D" id="3.40.50.150">
    <property type="entry name" value="Vaccinia Virus protein VP39"/>
    <property type="match status" value="1"/>
</dbReference>
<evidence type="ECO:0000313" key="1">
    <source>
        <dbReference type="EMBL" id="SVA01953.1"/>
    </source>
</evidence>
<dbReference type="AlphaFoldDB" id="A0A381SL03"/>
<feature type="non-terminal residue" evidence="1">
    <location>
        <position position="1"/>
    </location>
</feature>
<dbReference type="EMBL" id="UINC01002955">
    <property type="protein sequence ID" value="SVA01953.1"/>
    <property type="molecule type" value="Genomic_DNA"/>
</dbReference>
<dbReference type="SUPFAM" id="SSF53335">
    <property type="entry name" value="S-adenosyl-L-methionine-dependent methyltransferases"/>
    <property type="match status" value="1"/>
</dbReference>
<protein>
    <recommendedName>
        <fullName evidence="2">Malonyl-[acyl-carrier protein] O-methyltransferase</fullName>
    </recommendedName>
</protein>
<dbReference type="PANTHER" id="PTHR43861">
    <property type="entry name" value="TRANS-ACONITATE 2-METHYLTRANSFERASE-RELATED"/>
    <property type="match status" value="1"/>
</dbReference>
<proteinExistence type="predicted"/>
<dbReference type="InterPro" id="IPR029063">
    <property type="entry name" value="SAM-dependent_MTases_sf"/>
</dbReference>
<reference evidence="1" key="1">
    <citation type="submission" date="2018-05" db="EMBL/GenBank/DDBJ databases">
        <authorList>
            <person name="Lanie J.A."/>
            <person name="Ng W.-L."/>
            <person name="Kazmierczak K.M."/>
            <person name="Andrzejewski T.M."/>
            <person name="Davidsen T.M."/>
            <person name="Wayne K.J."/>
            <person name="Tettelin H."/>
            <person name="Glass J.I."/>
            <person name="Rusch D."/>
            <person name="Podicherti R."/>
            <person name="Tsui H.-C.T."/>
            <person name="Winkler M.E."/>
        </authorList>
    </citation>
    <scope>NUCLEOTIDE SEQUENCE</scope>
</reference>
<sequence length="254" mass="29117">VDSDNSSSSFEQKIIESFSKYARSYDRYAILQRSMAERLASYLPESTPPHIIELGCGTGLFTRHLLTLPIKNLTLNDISSAMIDILKFRLELPGYTKFLIGNAENISMGKTDLICANAVFQWFQNPQSSLIHLKKSLNNKGTILFSTFGTETLKEFRQAANMNSPITLYSQNQWKNFIKKTGFTLKLFESEKRKIFTPNTMNLIKNLQQIGAAPIKNFNVGGLRKLIRYYDKHFSTKQGVYATWELYYFSITLE</sequence>
<evidence type="ECO:0008006" key="2">
    <source>
        <dbReference type="Google" id="ProtNLM"/>
    </source>
</evidence>
<dbReference type="CDD" id="cd02440">
    <property type="entry name" value="AdoMet_MTases"/>
    <property type="match status" value="1"/>
</dbReference>
<organism evidence="1">
    <name type="scientific">marine metagenome</name>
    <dbReference type="NCBI Taxonomy" id="408172"/>
    <lineage>
        <taxon>unclassified sequences</taxon>
        <taxon>metagenomes</taxon>
        <taxon>ecological metagenomes</taxon>
    </lineage>
</organism>
<dbReference type="PANTHER" id="PTHR43861:SF1">
    <property type="entry name" value="TRANS-ACONITATE 2-METHYLTRANSFERASE"/>
    <property type="match status" value="1"/>
</dbReference>
<gene>
    <name evidence="1" type="ORF">METZ01_LOCUS54807</name>
</gene>
<name>A0A381SL03_9ZZZZ</name>
<dbReference type="Pfam" id="PF13489">
    <property type="entry name" value="Methyltransf_23"/>
    <property type="match status" value="1"/>
</dbReference>